<feature type="domain" description="Rieske" evidence="6">
    <location>
        <begin position="75"/>
        <end position="147"/>
    </location>
</feature>
<dbReference type="PRINTS" id="PR00162">
    <property type="entry name" value="RIESKE"/>
</dbReference>
<evidence type="ECO:0000313" key="7">
    <source>
        <dbReference type="EMBL" id="HHK67699.1"/>
    </source>
</evidence>
<dbReference type="Gene3D" id="2.102.10.10">
    <property type="entry name" value="Rieske [2Fe-2S] iron-sulphur domain"/>
    <property type="match status" value="1"/>
</dbReference>
<comment type="caution">
    <text evidence="7">The sequence shown here is derived from an EMBL/GenBank/DDBJ whole genome shotgun (WGS) entry which is preliminary data.</text>
</comment>
<dbReference type="GO" id="GO:0016020">
    <property type="term" value="C:membrane"/>
    <property type="evidence" value="ECO:0007669"/>
    <property type="project" value="InterPro"/>
</dbReference>
<dbReference type="InterPro" id="IPR036922">
    <property type="entry name" value="Rieske_2Fe-2S_sf"/>
</dbReference>
<dbReference type="Pfam" id="PF00355">
    <property type="entry name" value="Rieske"/>
    <property type="match status" value="1"/>
</dbReference>
<keyword evidence="2" id="KW-0479">Metal-binding</keyword>
<sequence>MAGSRRNILRTVFGASLLAVLAPFLSWGGFLYRPEAKGGSIRQRIINLKDLPVNSRYTFPFPATGDAMVDSDPFRQYILVHLPSGDLRAFSKVCVHLWCLYDYIPEKREFQCPCHGSVYNADTGVAIRGPAAFQPYPTNALPELILEVDGDGTVYATGLKGRVGYGREYRAEMAWLQQRQSSAPNTPVTVYVPFKNPLTPDETQAILQSNDLRLVKWYGYLDKSARERDWLTGEGTADISNASRIYAVDVSATPEKLLKLSTLPEIIVIMPRS</sequence>
<keyword evidence="1" id="KW-0001">2Fe-2S</keyword>
<dbReference type="PROSITE" id="PS51296">
    <property type="entry name" value="RIESKE"/>
    <property type="match status" value="1"/>
</dbReference>
<accession>A0A7C5LBF3</accession>
<reference evidence="7" key="1">
    <citation type="journal article" date="2020" name="mSystems">
        <title>Genome- and Community-Level Interaction Insights into Carbon Utilization and Element Cycling Functions of Hydrothermarchaeota in Hydrothermal Sediment.</title>
        <authorList>
            <person name="Zhou Z."/>
            <person name="Liu Y."/>
            <person name="Xu W."/>
            <person name="Pan J."/>
            <person name="Luo Z.H."/>
            <person name="Li M."/>
        </authorList>
    </citation>
    <scope>NUCLEOTIDE SEQUENCE [LARGE SCALE GENOMIC DNA]</scope>
    <source>
        <strain evidence="7">SpSt-1056</strain>
    </source>
</reference>
<dbReference type="AlphaFoldDB" id="A0A7C5LBF3"/>
<name>A0A7C5LBF3_CALS0</name>
<evidence type="ECO:0000256" key="1">
    <source>
        <dbReference type="ARBA" id="ARBA00022714"/>
    </source>
</evidence>
<dbReference type="GO" id="GO:0051537">
    <property type="term" value="F:2 iron, 2 sulfur cluster binding"/>
    <property type="evidence" value="ECO:0007669"/>
    <property type="project" value="UniProtKB-KW"/>
</dbReference>
<protein>
    <recommendedName>
        <fullName evidence="6">Rieske domain-containing protein</fullName>
    </recommendedName>
</protein>
<evidence type="ECO:0000259" key="6">
    <source>
        <dbReference type="PROSITE" id="PS51296"/>
    </source>
</evidence>
<keyword evidence="5" id="KW-1015">Disulfide bond</keyword>
<keyword evidence="4" id="KW-0411">Iron-sulfur</keyword>
<gene>
    <name evidence="7" type="ORF">ENM11_00895</name>
</gene>
<keyword evidence="3" id="KW-0408">Iron</keyword>
<evidence type="ECO:0000256" key="5">
    <source>
        <dbReference type="ARBA" id="ARBA00023157"/>
    </source>
</evidence>
<dbReference type="GO" id="GO:0046872">
    <property type="term" value="F:metal ion binding"/>
    <property type="evidence" value="ECO:0007669"/>
    <property type="project" value="UniProtKB-KW"/>
</dbReference>
<evidence type="ECO:0000256" key="3">
    <source>
        <dbReference type="ARBA" id="ARBA00023004"/>
    </source>
</evidence>
<dbReference type="SUPFAM" id="SSF50022">
    <property type="entry name" value="ISP domain"/>
    <property type="match status" value="1"/>
</dbReference>
<dbReference type="InterPro" id="IPR017941">
    <property type="entry name" value="Rieske_2Fe-2S"/>
</dbReference>
<evidence type="ECO:0000256" key="4">
    <source>
        <dbReference type="ARBA" id="ARBA00023014"/>
    </source>
</evidence>
<evidence type="ECO:0000256" key="2">
    <source>
        <dbReference type="ARBA" id="ARBA00022723"/>
    </source>
</evidence>
<dbReference type="InterPro" id="IPR005805">
    <property type="entry name" value="Rieske_Fe-S_prot_C"/>
</dbReference>
<organism evidence="7">
    <name type="scientific">Caldiarchaeum subterraneum</name>
    <dbReference type="NCBI Taxonomy" id="311458"/>
    <lineage>
        <taxon>Archaea</taxon>
        <taxon>Nitrososphaerota</taxon>
        <taxon>Candidatus Caldarchaeales</taxon>
        <taxon>Candidatus Caldarchaeaceae</taxon>
        <taxon>Candidatus Caldarchaeum</taxon>
    </lineage>
</organism>
<proteinExistence type="predicted"/>
<dbReference type="EMBL" id="DRWN01000011">
    <property type="protein sequence ID" value="HHK67699.1"/>
    <property type="molecule type" value="Genomic_DNA"/>
</dbReference>